<feature type="domain" description="Nucleotidyl transferase" evidence="8">
    <location>
        <begin position="4"/>
        <end position="282"/>
    </location>
</feature>
<dbReference type="AlphaFoldDB" id="A0A841FRM0"/>
<organism evidence="10 11">
    <name type="scientific">Phytomonospora endophytica</name>
    <dbReference type="NCBI Taxonomy" id="714109"/>
    <lineage>
        <taxon>Bacteria</taxon>
        <taxon>Bacillati</taxon>
        <taxon>Actinomycetota</taxon>
        <taxon>Actinomycetes</taxon>
        <taxon>Micromonosporales</taxon>
        <taxon>Micromonosporaceae</taxon>
        <taxon>Phytomonospora</taxon>
    </lineage>
</organism>
<dbReference type="InterPro" id="IPR005835">
    <property type="entry name" value="NTP_transferase_dom"/>
</dbReference>
<dbReference type="CDD" id="cd02509">
    <property type="entry name" value="GDP-M1P_Guanylyltransferase"/>
    <property type="match status" value="1"/>
</dbReference>
<feature type="domain" description="MannoseP isomerase/GMP-like beta-helix" evidence="9">
    <location>
        <begin position="293"/>
        <end position="348"/>
    </location>
</feature>
<evidence type="ECO:0000256" key="3">
    <source>
        <dbReference type="ARBA" id="ARBA00022679"/>
    </source>
</evidence>
<evidence type="ECO:0000256" key="5">
    <source>
        <dbReference type="ARBA" id="ARBA00022741"/>
    </source>
</evidence>
<dbReference type="Proteomes" id="UP000548476">
    <property type="component" value="Unassembled WGS sequence"/>
</dbReference>
<dbReference type="PANTHER" id="PTHR46390:SF1">
    <property type="entry name" value="MANNOSE-1-PHOSPHATE GUANYLYLTRANSFERASE"/>
    <property type="match status" value="1"/>
</dbReference>
<proteinExistence type="inferred from homology"/>
<gene>
    <name evidence="10" type="ORF">HNR73_004289</name>
</gene>
<dbReference type="Pfam" id="PF00483">
    <property type="entry name" value="NTP_transferase"/>
    <property type="match status" value="1"/>
</dbReference>
<evidence type="ECO:0000259" key="8">
    <source>
        <dbReference type="Pfam" id="PF00483"/>
    </source>
</evidence>
<keyword evidence="4 10" id="KW-0548">Nucleotidyltransferase</keyword>
<evidence type="ECO:0000313" key="10">
    <source>
        <dbReference type="EMBL" id="MBB6036418.1"/>
    </source>
</evidence>
<comment type="caution">
    <text evidence="10">The sequence shown here is derived from an EMBL/GenBank/DDBJ whole genome shotgun (WGS) entry which is preliminary data.</text>
</comment>
<comment type="similarity">
    <text evidence="1">Belongs to the mannose-6-phosphate isomerase type 2 family.</text>
</comment>
<dbReference type="EMBL" id="JACHGT010000009">
    <property type="protein sequence ID" value="MBB6036418.1"/>
    <property type="molecule type" value="Genomic_DNA"/>
</dbReference>
<evidence type="ECO:0000256" key="6">
    <source>
        <dbReference type="ARBA" id="ARBA00023134"/>
    </source>
</evidence>
<name>A0A841FRM0_9ACTN</name>
<dbReference type="GO" id="GO:0009298">
    <property type="term" value="P:GDP-mannose biosynthetic process"/>
    <property type="evidence" value="ECO:0007669"/>
    <property type="project" value="TreeGrafter"/>
</dbReference>
<accession>A0A841FRM0</accession>
<dbReference type="InterPro" id="IPR029044">
    <property type="entry name" value="Nucleotide-diphossugar_trans"/>
</dbReference>
<reference evidence="10 11" key="1">
    <citation type="submission" date="2020-08" db="EMBL/GenBank/DDBJ databases">
        <title>Genomic Encyclopedia of Type Strains, Phase IV (KMG-IV): sequencing the most valuable type-strain genomes for metagenomic binning, comparative biology and taxonomic classification.</title>
        <authorList>
            <person name="Goeker M."/>
        </authorList>
    </citation>
    <scope>NUCLEOTIDE SEQUENCE [LARGE SCALE GENOMIC DNA]</scope>
    <source>
        <strain evidence="10 11">YIM 65646</strain>
    </source>
</reference>
<dbReference type="FunFam" id="3.90.550.10:FF:000046">
    <property type="entry name" value="Mannose-1-phosphate guanylyltransferase (GDP)"/>
    <property type="match status" value="1"/>
</dbReference>
<evidence type="ECO:0000256" key="2">
    <source>
        <dbReference type="ARBA" id="ARBA00012387"/>
    </source>
</evidence>
<dbReference type="Pfam" id="PF22640">
    <property type="entry name" value="ManC_GMP_beta-helix"/>
    <property type="match status" value="1"/>
</dbReference>
<dbReference type="GO" id="GO:0004475">
    <property type="term" value="F:mannose-1-phosphate guanylyltransferase (GTP) activity"/>
    <property type="evidence" value="ECO:0007669"/>
    <property type="project" value="UniProtKB-EC"/>
</dbReference>
<evidence type="ECO:0000313" key="11">
    <source>
        <dbReference type="Proteomes" id="UP000548476"/>
    </source>
</evidence>
<keyword evidence="6" id="KW-0342">GTP-binding</keyword>
<evidence type="ECO:0000256" key="7">
    <source>
        <dbReference type="ARBA" id="ARBA00047343"/>
    </source>
</evidence>
<dbReference type="PANTHER" id="PTHR46390">
    <property type="entry name" value="MANNOSE-1-PHOSPHATE GUANYLYLTRANSFERASE"/>
    <property type="match status" value="1"/>
</dbReference>
<dbReference type="InterPro" id="IPR049577">
    <property type="entry name" value="GMPP_N"/>
</dbReference>
<dbReference type="InterPro" id="IPR054566">
    <property type="entry name" value="ManC/GMP-like_b-helix"/>
</dbReference>
<dbReference type="Gene3D" id="3.90.550.10">
    <property type="entry name" value="Spore Coat Polysaccharide Biosynthesis Protein SpsA, Chain A"/>
    <property type="match status" value="1"/>
</dbReference>
<protein>
    <recommendedName>
        <fullName evidence="2">mannose-1-phosphate guanylyltransferase</fullName>
        <ecNumber evidence="2">2.7.7.13</ecNumber>
    </recommendedName>
</protein>
<evidence type="ECO:0000259" key="9">
    <source>
        <dbReference type="Pfam" id="PF22640"/>
    </source>
</evidence>
<keyword evidence="3 10" id="KW-0808">Transferase</keyword>
<dbReference type="RefSeq" id="WP_184789270.1">
    <property type="nucleotide sequence ID" value="NZ_BONT01000029.1"/>
</dbReference>
<keyword evidence="5" id="KW-0547">Nucleotide-binding</keyword>
<evidence type="ECO:0000256" key="1">
    <source>
        <dbReference type="ARBA" id="ARBA00006115"/>
    </source>
</evidence>
<dbReference type="InterPro" id="IPR051161">
    <property type="entry name" value="Mannose-6P_isomerase_type2"/>
</dbReference>
<sequence>MLHAVIPAGGSGTRLWPLSRSNHPKFLHDLTGAERSLLQSTVARLAPLADADRTYVVTGTAHATPVARQLPAVPDRNLLIEPSPRDSCPAIALAAAVIAERDPSGIMGSFHSDHLIPDEARFVETVRTAMRLARDGYLMTIGLKPTAPETGFGYLRCGDPLDGGMVLREFREKPDKATAQSYVDAGYLWNSGLFVWQVSTFLGELARQQPKLHDVVREIAAAWDTPSREELIGRLWPELPKISVDHAVMEGAAAAGKVAVVPGDFTWHDVGDWDTLAEVLESDVDGNVTIGSGEVLSIDTTNTVVVPKGGRLIATVGVRDLVVVDTDDAVLVCPRNRAQDVKKLVDELKARGDRAHT</sequence>
<evidence type="ECO:0000256" key="4">
    <source>
        <dbReference type="ARBA" id="ARBA00022695"/>
    </source>
</evidence>
<keyword evidence="11" id="KW-1185">Reference proteome</keyword>
<dbReference type="SUPFAM" id="SSF53448">
    <property type="entry name" value="Nucleotide-diphospho-sugar transferases"/>
    <property type="match status" value="1"/>
</dbReference>
<dbReference type="GO" id="GO:0005525">
    <property type="term" value="F:GTP binding"/>
    <property type="evidence" value="ECO:0007669"/>
    <property type="project" value="UniProtKB-KW"/>
</dbReference>
<dbReference type="SUPFAM" id="SSF159283">
    <property type="entry name" value="Guanosine diphospho-D-mannose pyrophosphorylase/mannose-6-phosphate isomerase linker domain"/>
    <property type="match status" value="1"/>
</dbReference>
<comment type="catalytic activity">
    <reaction evidence="7">
        <text>alpha-D-mannose 1-phosphate + GTP + H(+) = GDP-alpha-D-mannose + diphosphate</text>
        <dbReference type="Rhea" id="RHEA:15229"/>
        <dbReference type="ChEBI" id="CHEBI:15378"/>
        <dbReference type="ChEBI" id="CHEBI:33019"/>
        <dbReference type="ChEBI" id="CHEBI:37565"/>
        <dbReference type="ChEBI" id="CHEBI:57527"/>
        <dbReference type="ChEBI" id="CHEBI:58409"/>
        <dbReference type="EC" id="2.7.7.13"/>
    </reaction>
</comment>
<dbReference type="EC" id="2.7.7.13" evidence="2"/>